<gene>
    <name evidence="1" type="ORF">Scep_009690</name>
</gene>
<evidence type="ECO:0000313" key="1">
    <source>
        <dbReference type="EMBL" id="KAK9140009.1"/>
    </source>
</evidence>
<reference evidence="1 2" key="1">
    <citation type="submission" date="2024-01" db="EMBL/GenBank/DDBJ databases">
        <title>Genome assemblies of Stephania.</title>
        <authorList>
            <person name="Yang L."/>
        </authorList>
    </citation>
    <scope>NUCLEOTIDE SEQUENCE [LARGE SCALE GENOMIC DNA]</scope>
    <source>
        <strain evidence="1">JXDWG</strain>
        <tissue evidence="1">Leaf</tissue>
    </source>
</reference>
<keyword evidence="2" id="KW-1185">Reference proteome</keyword>
<protein>
    <submittedName>
        <fullName evidence="1">Uncharacterized protein</fullName>
    </submittedName>
</protein>
<accession>A0AAP0JUB6</accession>
<proteinExistence type="predicted"/>
<dbReference type="AlphaFoldDB" id="A0AAP0JUB6"/>
<comment type="caution">
    <text evidence="1">The sequence shown here is derived from an EMBL/GenBank/DDBJ whole genome shotgun (WGS) entry which is preliminary data.</text>
</comment>
<sequence length="163" mass="18372">MGRLPLDLSHLVKLMGLRMKNSGDELTGLERRDESGDTPRVASEPGNRVVSILFSKNGLCIGWLTTRRYADITVRTRNRALKRPKTRMRLVEICESRGECCVKLRNQLELIGLVNIACLRCLQYVSSSVDHITLLRPKQGQIYSDVIYSVAFTFSKSQDSATV</sequence>
<dbReference type="Proteomes" id="UP001419268">
    <property type="component" value="Unassembled WGS sequence"/>
</dbReference>
<organism evidence="1 2">
    <name type="scientific">Stephania cephalantha</name>
    <dbReference type="NCBI Taxonomy" id="152367"/>
    <lineage>
        <taxon>Eukaryota</taxon>
        <taxon>Viridiplantae</taxon>
        <taxon>Streptophyta</taxon>
        <taxon>Embryophyta</taxon>
        <taxon>Tracheophyta</taxon>
        <taxon>Spermatophyta</taxon>
        <taxon>Magnoliopsida</taxon>
        <taxon>Ranunculales</taxon>
        <taxon>Menispermaceae</taxon>
        <taxon>Menispermoideae</taxon>
        <taxon>Cissampelideae</taxon>
        <taxon>Stephania</taxon>
    </lineage>
</organism>
<evidence type="ECO:0000313" key="2">
    <source>
        <dbReference type="Proteomes" id="UP001419268"/>
    </source>
</evidence>
<name>A0AAP0JUB6_9MAGN</name>
<dbReference type="EMBL" id="JBBNAG010000004">
    <property type="protein sequence ID" value="KAK9140009.1"/>
    <property type="molecule type" value="Genomic_DNA"/>
</dbReference>